<keyword evidence="7 9" id="KW-0472">Membrane</keyword>
<proteinExistence type="inferred from homology"/>
<evidence type="ECO:0000256" key="2">
    <source>
        <dbReference type="ARBA" id="ARBA00004414"/>
    </source>
</evidence>
<dbReference type="EMBL" id="JBCEZU010000100">
    <property type="protein sequence ID" value="KAK9530665.1"/>
    <property type="molecule type" value="Genomic_DNA"/>
</dbReference>
<dbReference type="Proteomes" id="UP001488805">
    <property type="component" value="Unassembled WGS sequence"/>
</dbReference>
<reference evidence="11 12" key="1">
    <citation type="journal article" date="2024" name="Genome Biol. Evol.">
        <title>Chromosome-level genome assembly of the viviparous eelpout Zoarces viviparus.</title>
        <authorList>
            <person name="Fuhrmann N."/>
            <person name="Brasseur M.V."/>
            <person name="Bakowski C.E."/>
            <person name="Podsiadlowski L."/>
            <person name="Prost S."/>
            <person name="Krehenwinkel H."/>
            <person name="Mayer C."/>
        </authorList>
    </citation>
    <scope>NUCLEOTIDE SEQUENCE [LARGE SCALE GENOMIC DNA]</scope>
    <source>
        <strain evidence="11">NO-MEL_2022_Ind0_liver</strain>
    </source>
</reference>
<evidence type="ECO:0000256" key="1">
    <source>
        <dbReference type="ARBA" id="ARBA00004125"/>
    </source>
</evidence>
<feature type="domain" description="LITAF" evidence="10">
    <location>
        <begin position="91"/>
        <end position="175"/>
    </location>
</feature>
<evidence type="ECO:0000256" key="7">
    <source>
        <dbReference type="ARBA" id="ARBA00023136"/>
    </source>
</evidence>
<evidence type="ECO:0000259" key="10">
    <source>
        <dbReference type="PROSITE" id="PS51837"/>
    </source>
</evidence>
<dbReference type="SMART" id="SM00714">
    <property type="entry name" value="LITAF"/>
    <property type="match status" value="1"/>
</dbReference>
<name>A0AAW1F855_ZOAVI</name>
<comment type="caution">
    <text evidence="11">The sequence shown here is derived from an EMBL/GenBank/DDBJ whole genome shotgun (WGS) entry which is preliminary data.</text>
</comment>
<feature type="compositionally biased region" description="Polar residues" evidence="8">
    <location>
        <begin position="38"/>
        <end position="53"/>
    </location>
</feature>
<keyword evidence="6" id="KW-0862">Zinc</keyword>
<evidence type="ECO:0000256" key="8">
    <source>
        <dbReference type="SAM" id="MobiDB-lite"/>
    </source>
</evidence>
<dbReference type="InterPro" id="IPR037519">
    <property type="entry name" value="LITAF_fam"/>
</dbReference>
<dbReference type="GO" id="GO:0008270">
    <property type="term" value="F:zinc ion binding"/>
    <property type="evidence" value="ECO:0007669"/>
    <property type="project" value="TreeGrafter"/>
</dbReference>
<dbReference type="GO" id="GO:0005634">
    <property type="term" value="C:nucleus"/>
    <property type="evidence" value="ECO:0007669"/>
    <property type="project" value="TreeGrafter"/>
</dbReference>
<comment type="subcellular location">
    <subcellularLocation>
        <location evidence="1">Endosome membrane</location>
        <topology evidence="1">Peripheral membrane protein</topology>
        <orientation evidence="1">Cytoplasmic side</orientation>
    </subcellularLocation>
    <subcellularLocation>
        <location evidence="2">Late endosome membrane</location>
    </subcellularLocation>
    <subcellularLocation>
        <location evidence="3">Lysosome membrane</location>
        <topology evidence="3">Peripheral membrane protein</topology>
        <orientation evidence="3">Cytoplasmic side</orientation>
    </subcellularLocation>
</comment>
<comment type="similarity">
    <text evidence="4">Belongs to the CDIP1/LITAF family.</text>
</comment>
<dbReference type="AlphaFoldDB" id="A0AAW1F855"/>
<keyword evidence="12" id="KW-1185">Reference proteome</keyword>
<keyword evidence="9" id="KW-0812">Transmembrane</keyword>
<keyword evidence="9" id="KW-1133">Transmembrane helix</keyword>
<dbReference type="Pfam" id="PF10601">
    <property type="entry name" value="zf-LITAF-like"/>
    <property type="match status" value="1"/>
</dbReference>
<feature type="transmembrane region" description="Helical" evidence="9">
    <location>
        <begin position="129"/>
        <end position="152"/>
    </location>
</feature>
<evidence type="ECO:0000256" key="6">
    <source>
        <dbReference type="ARBA" id="ARBA00022833"/>
    </source>
</evidence>
<dbReference type="GO" id="GO:0098560">
    <property type="term" value="C:cytoplasmic side of late endosome membrane"/>
    <property type="evidence" value="ECO:0007669"/>
    <property type="project" value="TreeGrafter"/>
</dbReference>
<feature type="region of interest" description="Disordered" evidence="8">
    <location>
        <begin position="34"/>
        <end position="53"/>
    </location>
</feature>
<evidence type="ECO:0000256" key="4">
    <source>
        <dbReference type="ARBA" id="ARBA00005975"/>
    </source>
</evidence>
<gene>
    <name evidence="11" type="ORF">VZT92_012153</name>
</gene>
<evidence type="ECO:0000256" key="9">
    <source>
        <dbReference type="SAM" id="Phobius"/>
    </source>
</evidence>
<accession>A0AAW1F855</accession>
<protein>
    <recommendedName>
        <fullName evidence="10">LITAF domain-containing protein</fullName>
    </recommendedName>
</protein>
<sequence>MILMTCEDSDQLCELETIQKELDELLIKKQELEKQGNRSELGTNKGEQGTNPTFYKTEAPRGGIYMLPRPESAQKDFTLQHSVKVSPVADTPAGSVIPVDYLDQTPALTKCPSCEEVVFTETRSRVGHASWTICFFCTLIGCVGGCCLIPFCMSNLRDVHHQCPECRATIHNHQPF</sequence>
<organism evidence="11 12">
    <name type="scientific">Zoarces viviparus</name>
    <name type="common">Viviparous eelpout</name>
    <name type="synonym">Blennius viviparus</name>
    <dbReference type="NCBI Taxonomy" id="48416"/>
    <lineage>
        <taxon>Eukaryota</taxon>
        <taxon>Metazoa</taxon>
        <taxon>Chordata</taxon>
        <taxon>Craniata</taxon>
        <taxon>Vertebrata</taxon>
        <taxon>Euteleostomi</taxon>
        <taxon>Actinopterygii</taxon>
        <taxon>Neopterygii</taxon>
        <taxon>Teleostei</taxon>
        <taxon>Neoteleostei</taxon>
        <taxon>Acanthomorphata</taxon>
        <taxon>Eupercaria</taxon>
        <taxon>Perciformes</taxon>
        <taxon>Cottioidei</taxon>
        <taxon>Zoarcales</taxon>
        <taxon>Zoarcidae</taxon>
        <taxon>Zoarcinae</taxon>
        <taxon>Zoarces</taxon>
    </lineage>
</organism>
<evidence type="ECO:0000256" key="5">
    <source>
        <dbReference type="ARBA" id="ARBA00022723"/>
    </source>
</evidence>
<dbReference type="PROSITE" id="PS51837">
    <property type="entry name" value="LITAF"/>
    <property type="match status" value="1"/>
</dbReference>
<keyword evidence="5" id="KW-0479">Metal-binding</keyword>
<evidence type="ECO:0000313" key="12">
    <source>
        <dbReference type="Proteomes" id="UP001488805"/>
    </source>
</evidence>
<dbReference type="InterPro" id="IPR006629">
    <property type="entry name" value="LITAF"/>
</dbReference>
<dbReference type="GO" id="GO:0098574">
    <property type="term" value="C:cytoplasmic side of lysosomal membrane"/>
    <property type="evidence" value="ECO:0007669"/>
    <property type="project" value="TreeGrafter"/>
</dbReference>
<dbReference type="PANTHER" id="PTHR23292:SF35">
    <property type="entry name" value="LITAF DOMAIN-CONTAINING PROTEIN"/>
    <property type="match status" value="1"/>
</dbReference>
<evidence type="ECO:0000256" key="3">
    <source>
        <dbReference type="ARBA" id="ARBA00004630"/>
    </source>
</evidence>
<evidence type="ECO:0000313" key="11">
    <source>
        <dbReference type="EMBL" id="KAK9530665.1"/>
    </source>
</evidence>
<dbReference type="PANTHER" id="PTHR23292">
    <property type="entry name" value="LIPOPOLYSACCHARIDE-INDUCED TUMOR NECROSIS FACTOR-ALPHA FACTOR"/>
    <property type="match status" value="1"/>
</dbReference>